<protein>
    <submittedName>
        <fullName evidence="2">Uncharacterized protein</fullName>
    </submittedName>
</protein>
<accession>A0A843UVK7</accession>
<dbReference type="Proteomes" id="UP000652761">
    <property type="component" value="Unassembled WGS sequence"/>
</dbReference>
<evidence type="ECO:0000256" key="1">
    <source>
        <dbReference type="SAM" id="MobiDB-lite"/>
    </source>
</evidence>
<comment type="caution">
    <text evidence="2">The sequence shown here is derived from an EMBL/GenBank/DDBJ whole genome shotgun (WGS) entry which is preliminary data.</text>
</comment>
<proteinExistence type="predicted"/>
<keyword evidence="3" id="KW-1185">Reference proteome</keyword>
<sequence>MAHFPGAARARSDVGAGAHLVATAIVLGLQATPTSPVLPFPTAKWGGQDAGKRGWTSGGGEECSVEGEEGGGETEDEPYTQEDGNDLK</sequence>
<feature type="compositionally biased region" description="Acidic residues" evidence="1">
    <location>
        <begin position="63"/>
        <end position="88"/>
    </location>
</feature>
<evidence type="ECO:0000313" key="3">
    <source>
        <dbReference type="Proteomes" id="UP000652761"/>
    </source>
</evidence>
<feature type="region of interest" description="Disordered" evidence="1">
    <location>
        <begin position="40"/>
        <end position="88"/>
    </location>
</feature>
<name>A0A843UVK7_COLES</name>
<evidence type="ECO:0000313" key="2">
    <source>
        <dbReference type="EMBL" id="MQL90252.1"/>
    </source>
</evidence>
<dbReference type="AlphaFoldDB" id="A0A843UVK7"/>
<organism evidence="2 3">
    <name type="scientific">Colocasia esculenta</name>
    <name type="common">Wild taro</name>
    <name type="synonym">Arum esculentum</name>
    <dbReference type="NCBI Taxonomy" id="4460"/>
    <lineage>
        <taxon>Eukaryota</taxon>
        <taxon>Viridiplantae</taxon>
        <taxon>Streptophyta</taxon>
        <taxon>Embryophyta</taxon>
        <taxon>Tracheophyta</taxon>
        <taxon>Spermatophyta</taxon>
        <taxon>Magnoliopsida</taxon>
        <taxon>Liliopsida</taxon>
        <taxon>Araceae</taxon>
        <taxon>Aroideae</taxon>
        <taxon>Colocasieae</taxon>
        <taxon>Colocasia</taxon>
    </lineage>
</organism>
<dbReference type="EMBL" id="NMUH01001224">
    <property type="protein sequence ID" value="MQL90252.1"/>
    <property type="molecule type" value="Genomic_DNA"/>
</dbReference>
<gene>
    <name evidence="2" type="ORF">Taro_022836</name>
</gene>
<reference evidence="2" key="1">
    <citation type="submission" date="2017-07" db="EMBL/GenBank/DDBJ databases">
        <title>Taro Niue Genome Assembly and Annotation.</title>
        <authorList>
            <person name="Atibalentja N."/>
            <person name="Keating K."/>
            <person name="Fields C.J."/>
        </authorList>
    </citation>
    <scope>NUCLEOTIDE SEQUENCE</scope>
    <source>
        <strain evidence="2">Niue_2</strain>
        <tissue evidence="2">Leaf</tissue>
    </source>
</reference>